<accession>H2CKW8</accession>
<dbReference type="SUPFAM" id="SSF52540">
    <property type="entry name" value="P-loop containing nucleoside triphosphate hydrolases"/>
    <property type="match status" value="1"/>
</dbReference>
<keyword evidence="2" id="KW-1185">Reference proteome</keyword>
<reference evidence="1 2" key="1">
    <citation type="submission" date="2011-10" db="EMBL/GenBank/DDBJ databases">
        <title>The Improved High-Quality Draft genome of Leptonema illini DSM 21528.</title>
        <authorList>
            <consortium name="US DOE Joint Genome Institute (JGI-PGF)"/>
            <person name="Lucas S."/>
            <person name="Copeland A."/>
            <person name="Lapidus A."/>
            <person name="Glavina del Rio T."/>
            <person name="Dalin E."/>
            <person name="Tice H."/>
            <person name="Bruce D."/>
            <person name="Goodwin L."/>
            <person name="Pitluck S."/>
            <person name="Peters L."/>
            <person name="Mikhailova N."/>
            <person name="Held B."/>
            <person name="Kyrpides N."/>
            <person name="Mavromatis K."/>
            <person name="Ivanova N."/>
            <person name="Markowitz V."/>
            <person name="Cheng J.-F."/>
            <person name="Hugenholtz P."/>
            <person name="Woyke T."/>
            <person name="Wu D."/>
            <person name="Gronow S."/>
            <person name="Wellnitz S."/>
            <person name="Brambilla E.-M."/>
            <person name="Klenk H.-P."/>
            <person name="Eisen J.A."/>
        </authorList>
    </citation>
    <scope>NUCLEOTIDE SEQUENCE [LARGE SCALE GENOMIC DNA]</scope>
    <source>
        <strain evidence="1 2">DSM 21528</strain>
    </source>
</reference>
<dbReference type="InterPro" id="IPR027417">
    <property type="entry name" value="P-loop_NTPase"/>
</dbReference>
<proteinExistence type="predicted"/>
<dbReference type="Proteomes" id="UP000005737">
    <property type="component" value="Unassembled WGS sequence"/>
</dbReference>
<dbReference type="RefSeq" id="WP_002771501.1">
    <property type="nucleotide sequence ID" value="NZ_JH597773.1"/>
</dbReference>
<dbReference type="AlphaFoldDB" id="H2CKW8"/>
<protein>
    <submittedName>
        <fullName evidence="1">Uncharacterized protein</fullName>
    </submittedName>
</protein>
<gene>
    <name evidence="1" type="ORF">Lepil_1513</name>
</gene>
<organism evidence="1 2">
    <name type="scientific">Leptonema illini DSM 21528</name>
    <dbReference type="NCBI Taxonomy" id="929563"/>
    <lineage>
        <taxon>Bacteria</taxon>
        <taxon>Pseudomonadati</taxon>
        <taxon>Spirochaetota</taxon>
        <taxon>Spirochaetia</taxon>
        <taxon>Leptospirales</taxon>
        <taxon>Leptospiraceae</taxon>
        <taxon>Leptonema</taxon>
    </lineage>
</organism>
<name>H2CKW8_9LEPT</name>
<evidence type="ECO:0000313" key="2">
    <source>
        <dbReference type="Proteomes" id="UP000005737"/>
    </source>
</evidence>
<evidence type="ECO:0000313" key="1">
    <source>
        <dbReference type="EMBL" id="EHQ06202.1"/>
    </source>
</evidence>
<dbReference type="EMBL" id="JH597773">
    <property type="protein sequence ID" value="EHQ06202.1"/>
    <property type="molecule type" value="Genomic_DNA"/>
</dbReference>
<dbReference type="HOGENOM" id="CLU_828462_0_0_12"/>
<dbReference type="STRING" id="183.GCA_002009735_01031"/>
<sequence length="335" mass="36975">MQETLLIPDRYDMLARKAGGVLPRIIVKVDEALDFIDSVYSDMRSAGRGAFLIFRAESGVGKSTFLNTISFFRDGIEIQTVPGEQELSGFFRTLPKNSSQLRILVLEGREALTDFSEADIEKVLHGINGFLRSENGEKTLIAWTCNSDELQQKLLELGQRIGGSALLGSYGGLFRFAGPEKEQYLEIARRTVAELNSGISLLELGITEENGRLLAGQANTIGDFMLAVRQFAAKSKDQLAKLLEKDQFRLWFFVVAGNEPEGDVATLTRGVSAHADIDRMLNATGANVVRELQNVRDKVGTLVNTLDVRLIYVPLTLVNSIQAISKMPEEDNDTT</sequence>